<dbReference type="EMBL" id="QXML01000016">
    <property type="protein sequence ID" value="RIW12167.1"/>
    <property type="molecule type" value="Genomic_DNA"/>
</dbReference>
<keyword evidence="2" id="KW-1185">Reference proteome</keyword>
<evidence type="ECO:0000313" key="1">
    <source>
        <dbReference type="EMBL" id="RIW12167.1"/>
    </source>
</evidence>
<reference evidence="1 2" key="1">
    <citation type="submission" date="2018-09" db="EMBL/GenBank/DDBJ databases">
        <authorList>
            <person name="Wang X."/>
            <person name="Du Z."/>
        </authorList>
    </citation>
    <scope>NUCLEOTIDE SEQUENCE [LARGE SCALE GENOMIC DNA]</scope>
    <source>
        <strain evidence="1 2">N3</strain>
    </source>
</reference>
<protein>
    <submittedName>
        <fullName evidence="1">Uncharacterized protein</fullName>
    </submittedName>
</protein>
<organism evidence="1 2">
    <name type="scientific">Algoriphagus lacus</name>
    <dbReference type="NCBI Taxonomy" id="2056311"/>
    <lineage>
        <taxon>Bacteria</taxon>
        <taxon>Pseudomonadati</taxon>
        <taxon>Bacteroidota</taxon>
        <taxon>Cytophagia</taxon>
        <taxon>Cytophagales</taxon>
        <taxon>Cyclobacteriaceae</taxon>
        <taxon>Algoriphagus</taxon>
    </lineage>
</organism>
<name>A0A418PLH0_9BACT</name>
<dbReference type="Proteomes" id="UP000283522">
    <property type="component" value="Unassembled WGS sequence"/>
</dbReference>
<comment type="caution">
    <text evidence="1">The sequence shown here is derived from an EMBL/GenBank/DDBJ whole genome shotgun (WGS) entry which is preliminary data.</text>
</comment>
<proteinExistence type="predicted"/>
<gene>
    <name evidence="1" type="ORF">D0X99_19620</name>
</gene>
<dbReference type="AlphaFoldDB" id="A0A418PLH0"/>
<accession>A0A418PLH0</accession>
<sequence length="73" mass="8005">MKTSVFQKLLRIALGELRIGFRSLSFHALRILPLGYHGSPCSHYLLPLGSTYSGDPGPGSADRLFPLKPKNPI</sequence>
<evidence type="ECO:0000313" key="2">
    <source>
        <dbReference type="Proteomes" id="UP000283522"/>
    </source>
</evidence>